<feature type="transmembrane region" description="Helical" evidence="7">
    <location>
        <begin position="21"/>
        <end position="40"/>
    </location>
</feature>
<name>A0A1X7NJ71_9HYPH</name>
<reference evidence="10 11" key="1">
    <citation type="submission" date="2017-04" db="EMBL/GenBank/DDBJ databases">
        <authorList>
            <person name="Afonso C.L."/>
            <person name="Miller P.J."/>
            <person name="Scott M.A."/>
            <person name="Spackman E."/>
            <person name="Goraichik I."/>
            <person name="Dimitrov K.M."/>
            <person name="Suarez D.L."/>
            <person name="Swayne D.E."/>
        </authorList>
    </citation>
    <scope>NUCLEOTIDE SEQUENCE [LARGE SCALE GENOMIC DNA]</scope>
    <source>
        <strain evidence="10 11">B5P</strain>
    </source>
</reference>
<keyword evidence="5 7" id="KW-0472">Membrane</keyword>
<dbReference type="PANTHER" id="PTHR30572:SF4">
    <property type="entry name" value="ABC TRANSPORTER PERMEASE YTRF"/>
    <property type="match status" value="1"/>
</dbReference>
<comment type="similarity">
    <text evidence="6">Belongs to the ABC-4 integral membrane protein family.</text>
</comment>
<keyword evidence="4 7" id="KW-1133">Transmembrane helix</keyword>
<dbReference type="InterPro" id="IPR050250">
    <property type="entry name" value="Macrolide_Exporter_MacB"/>
</dbReference>
<evidence type="ECO:0000256" key="4">
    <source>
        <dbReference type="ARBA" id="ARBA00022989"/>
    </source>
</evidence>
<feature type="transmembrane region" description="Helical" evidence="7">
    <location>
        <begin position="331"/>
        <end position="357"/>
    </location>
</feature>
<evidence type="ECO:0000259" key="9">
    <source>
        <dbReference type="Pfam" id="PF12704"/>
    </source>
</evidence>
<dbReference type="EMBL" id="FXBL01000004">
    <property type="protein sequence ID" value="SMH37842.1"/>
    <property type="molecule type" value="Genomic_DNA"/>
</dbReference>
<organism evidence="10 11">
    <name type="scientific">Mesorhizobium australicum</name>
    <dbReference type="NCBI Taxonomy" id="536018"/>
    <lineage>
        <taxon>Bacteria</taxon>
        <taxon>Pseudomonadati</taxon>
        <taxon>Pseudomonadota</taxon>
        <taxon>Alphaproteobacteria</taxon>
        <taxon>Hyphomicrobiales</taxon>
        <taxon>Phyllobacteriaceae</taxon>
        <taxon>Mesorhizobium</taxon>
    </lineage>
</organism>
<keyword evidence="3 7" id="KW-0812">Transmembrane</keyword>
<feature type="transmembrane region" description="Helical" evidence="7">
    <location>
        <begin position="277"/>
        <end position="301"/>
    </location>
</feature>
<dbReference type="InterPro" id="IPR003838">
    <property type="entry name" value="ABC3_permease_C"/>
</dbReference>
<evidence type="ECO:0000256" key="2">
    <source>
        <dbReference type="ARBA" id="ARBA00022475"/>
    </source>
</evidence>
<evidence type="ECO:0000259" key="8">
    <source>
        <dbReference type="Pfam" id="PF02687"/>
    </source>
</evidence>
<feature type="domain" description="ABC3 transporter permease C-terminal" evidence="8">
    <location>
        <begin position="280"/>
        <end position="393"/>
    </location>
</feature>
<keyword evidence="11" id="KW-1185">Reference proteome</keyword>
<evidence type="ECO:0000256" key="3">
    <source>
        <dbReference type="ARBA" id="ARBA00022692"/>
    </source>
</evidence>
<dbReference type="RefSeq" id="WP_085463996.1">
    <property type="nucleotide sequence ID" value="NZ_FXBL01000004.1"/>
</dbReference>
<evidence type="ECO:0000256" key="7">
    <source>
        <dbReference type="SAM" id="Phobius"/>
    </source>
</evidence>
<sequence>MFYETLKLAAQAILRNPMRSFLTILGIVIGVAAVIAMVTIGNGTTARVTEELGKLGSNMLFLRPGQFGPGRASTQAKSFTAKDVAAIRDQISGLRAVAPMAQTSATVIFGGESRQSMVAGTNADYLVVGDWTISAGRSFLPAEERGTAVCMIGDTVRGKLFGSSSPLGRSIRVGKVSCEVIGLLGEKGDSSMGTDQDDVVLMPLRTFQRRIAGNSDVDTILVSARNGVATSKVQGDIERLMRERRGIASGKEDDFSVNDMAQIAATMAGTTSILTGLLGAVAAVSLLVGGIGIMNIMLVSVTERTREIGIRLAIGALESQVLTQFLVEATVLALFGGIVGILFGLGLAFGVGVYLGIPFVTSPGIIALAFVFSALIGMGFGYFPARQAARLNPIEALRHE</sequence>
<dbReference type="Pfam" id="PF12704">
    <property type="entry name" value="MacB_PCD"/>
    <property type="match status" value="1"/>
</dbReference>
<accession>A0A1X7NJ71</accession>
<comment type="subcellular location">
    <subcellularLocation>
        <location evidence="1">Cell membrane</location>
        <topology evidence="1">Multi-pass membrane protein</topology>
    </subcellularLocation>
</comment>
<dbReference type="Pfam" id="PF02687">
    <property type="entry name" value="FtsX"/>
    <property type="match status" value="1"/>
</dbReference>
<proteinExistence type="inferred from homology"/>
<dbReference type="GO" id="GO:0005886">
    <property type="term" value="C:plasma membrane"/>
    <property type="evidence" value="ECO:0007669"/>
    <property type="project" value="UniProtKB-SubCell"/>
</dbReference>
<dbReference type="InterPro" id="IPR025857">
    <property type="entry name" value="MacB_PCD"/>
</dbReference>
<feature type="transmembrane region" description="Helical" evidence="7">
    <location>
        <begin position="363"/>
        <end position="383"/>
    </location>
</feature>
<feature type="domain" description="MacB-like periplasmic core" evidence="9">
    <location>
        <begin position="20"/>
        <end position="239"/>
    </location>
</feature>
<protein>
    <submittedName>
        <fullName evidence="10">Putative ABC transport system permease protein</fullName>
    </submittedName>
</protein>
<evidence type="ECO:0000256" key="1">
    <source>
        <dbReference type="ARBA" id="ARBA00004651"/>
    </source>
</evidence>
<evidence type="ECO:0000256" key="5">
    <source>
        <dbReference type="ARBA" id="ARBA00023136"/>
    </source>
</evidence>
<dbReference type="GO" id="GO:0022857">
    <property type="term" value="F:transmembrane transporter activity"/>
    <property type="evidence" value="ECO:0007669"/>
    <property type="project" value="TreeGrafter"/>
</dbReference>
<keyword evidence="2" id="KW-1003">Cell membrane</keyword>
<dbReference type="AlphaFoldDB" id="A0A1X7NJ71"/>
<dbReference type="OrthoDB" id="9770036at2"/>
<evidence type="ECO:0000313" key="10">
    <source>
        <dbReference type="EMBL" id="SMH37842.1"/>
    </source>
</evidence>
<dbReference type="PANTHER" id="PTHR30572">
    <property type="entry name" value="MEMBRANE COMPONENT OF TRANSPORTER-RELATED"/>
    <property type="match status" value="1"/>
</dbReference>
<dbReference type="Proteomes" id="UP000193083">
    <property type="component" value="Unassembled WGS sequence"/>
</dbReference>
<gene>
    <name evidence="10" type="ORF">SAMN02982922_1963</name>
</gene>
<evidence type="ECO:0000256" key="6">
    <source>
        <dbReference type="ARBA" id="ARBA00038076"/>
    </source>
</evidence>
<evidence type="ECO:0000313" key="11">
    <source>
        <dbReference type="Proteomes" id="UP000193083"/>
    </source>
</evidence>